<organism evidence="1">
    <name type="scientific">Arundo donax</name>
    <name type="common">Giant reed</name>
    <name type="synonym">Donax arundinaceus</name>
    <dbReference type="NCBI Taxonomy" id="35708"/>
    <lineage>
        <taxon>Eukaryota</taxon>
        <taxon>Viridiplantae</taxon>
        <taxon>Streptophyta</taxon>
        <taxon>Embryophyta</taxon>
        <taxon>Tracheophyta</taxon>
        <taxon>Spermatophyta</taxon>
        <taxon>Magnoliopsida</taxon>
        <taxon>Liliopsida</taxon>
        <taxon>Poales</taxon>
        <taxon>Poaceae</taxon>
        <taxon>PACMAD clade</taxon>
        <taxon>Arundinoideae</taxon>
        <taxon>Arundineae</taxon>
        <taxon>Arundo</taxon>
    </lineage>
</organism>
<reference evidence="1" key="2">
    <citation type="journal article" date="2015" name="Data Brief">
        <title>Shoot transcriptome of the giant reed, Arundo donax.</title>
        <authorList>
            <person name="Barrero R.A."/>
            <person name="Guerrero F.D."/>
            <person name="Moolhuijzen P."/>
            <person name="Goolsby J.A."/>
            <person name="Tidwell J."/>
            <person name="Bellgard S.E."/>
            <person name="Bellgard M.I."/>
        </authorList>
    </citation>
    <scope>NUCLEOTIDE SEQUENCE</scope>
    <source>
        <tissue evidence="1">Shoot tissue taken approximately 20 cm above the soil surface</tissue>
    </source>
</reference>
<protein>
    <submittedName>
        <fullName evidence="1">Uncharacterized protein</fullName>
    </submittedName>
</protein>
<proteinExistence type="predicted"/>
<dbReference type="AlphaFoldDB" id="A0A0A9BWW5"/>
<sequence length="56" mass="6537">MQSLYRCTWADSIFKSSHVHSGRDVTVLDPVPSFMVNFYWTVKTSDGTHQFVHNLY</sequence>
<name>A0A0A9BWW5_ARUDO</name>
<evidence type="ECO:0000313" key="1">
    <source>
        <dbReference type="EMBL" id="JAD63757.1"/>
    </source>
</evidence>
<dbReference type="EMBL" id="GBRH01234138">
    <property type="protein sequence ID" value="JAD63757.1"/>
    <property type="molecule type" value="Transcribed_RNA"/>
</dbReference>
<accession>A0A0A9BWW5</accession>
<reference evidence="1" key="1">
    <citation type="submission" date="2014-09" db="EMBL/GenBank/DDBJ databases">
        <authorList>
            <person name="Magalhaes I.L.F."/>
            <person name="Oliveira U."/>
            <person name="Santos F.R."/>
            <person name="Vidigal T.H.D.A."/>
            <person name="Brescovit A.D."/>
            <person name="Santos A.J."/>
        </authorList>
    </citation>
    <scope>NUCLEOTIDE SEQUENCE</scope>
    <source>
        <tissue evidence="1">Shoot tissue taken approximately 20 cm above the soil surface</tissue>
    </source>
</reference>